<sequence length="108" mass="11177">MSSIEQIMILIDALSHAEKLDLNVLFATSLTKSGKGKSAPVVAVAVAEAAAEGGAVKADKPKRVMSFMSEEQRAKMKAWPLMLAKAAKEAKAAKDAAGGCDAEIGNSC</sequence>
<name>A0A6C0AMV6_9ZZZZ</name>
<organism evidence="1">
    <name type="scientific">viral metagenome</name>
    <dbReference type="NCBI Taxonomy" id="1070528"/>
    <lineage>
        <taxon>unclassified sequences</taxon>
        <taxon>metagenomes</taxon>
        <taxon>organismal metagenomes</taxon>
    </lineage>
</organism>
<dbReference type="EMBL" id="MN740728">
    <property type="protein sequence ID" value="QHS80946.1"/>
    <property type="molecule type" value="Genomic_DNA"/>
</dbReference>
<accession>A0A6C0AMV6</accession>
<protein>
    <submittedName>
        <fullName evidence="1">Uncharacterized protein</fullName>
    </submittedName>
</protein>
<dbReference type="AlphaFoldDB" id="A0A6C0AMV6"/>
<evidence type="ECO:0000313" key="1">
    <source>
        <dbReference type="EMBL" id="QHS80946.1"/>
    </source>
</evidence>
<reference evidence="1" key="1">
    <citation type="journal article" date="2020" name="Nature">
        <title>Giant virus diversity and host interactions through global metagenomics.</title>
        <authorList>
            <person name="Schulz F."/>
            <person name="Roux S."/>
            <person name="Paez-Espino D."/>
            <person name="Jungbluth S."/>
            <person name="Walsh D.A."/>
            <person name="Denef V.J."/>
            <person name="McMahon K.D."/>
            <person name="Konstantinidis K.T."/>
            <person name="Eloe-Fadrosh E.A."/>
            <person name="Kyrpides N.C."/>
            <person name="Woyke T."/>
        </authorList>
    </citation>
    <scope>NUCLEOTIDE SEQUENCE</scope>
    <source>
        <strain evidence="1">GVMAG-S-1101161-73</strain>
    </source>
</reference>
<proteinExistence type="predicted"/>